<sequence length="314" mass="35728">MACLVSTCAKLAFVFGGINPTTLSLQATPAKQHALRFPFPCSSIIRCSESMARGARTNVLSLVKAMQTQEALPKGLKPELMPNHIAIISDGNRRWSNEKGFKSQLGHRNGARVMKEIVFLCCNWGIKVVSFFAFSTENWARPKEQVDALMCLFEDVIQTDLQEFMGYNVRISFIGDKSKLPKSLQEVMATVEDSTRGNMGLHLMIAINYSGRYDIMQASRSITSKVKDGFLQVEDINETLFEKELETNCAQFPNPDLLIRTSGEQRISNFYLWQLAYTEVFFSVKKFPDFEEEDFIEALISFQKRERRYGGNKY</sequence>
<dbReference type="FunFam" id="3.40.1180.10:FF:000001">
    <property type="entry name" value="(2E,6E)-farnesyl-diphosphate-specific ditrans,polycis-undecaprenyl-diphosphate synthase"/>
    <property type="match status" value="1"/>
</dbReference>
<name>A0AAD1ZRY1_9LAMI</name>
<dbReference type="InterPro" id="IPR001441">
    <property type="entry name" value="UPP_synth-like"/>
</dbReference>
<dbReference type="PANTHER" id="PTHR10291">
    <property type="entry name" value="DEHYDRODOLICHYL DIPHOSPHATE SYNTHASE FAMILY MEMBER"/>
    <property type="match status" value="1"/>
</dbReference>
<dbReference type="NCBIfam" id="TIGR00055">
    <property type="entry name" value="uppS"/>
    <property type="match status" value="1"/>
</dbReference>
<dbReference type="EMBL" id="OU503048">
    <property type="protein sequence ID" value="CAI9774560.1"/>
    <property type="molecule type" value="Genomic_DNA"/>
</dbReference>
<protein>
    <recommendedName>
        <fullName evidence="2">Alkyl transferase</fullName>
        <ecNumber evidence="2">2.5.1.-</ecNumber>
    </recommendedName>
</protein>
<keyword evidence="1 2" id="KW-0808">Transferase</keyword>
<dbReference type="Pfam" id="PF01255">
    <property type="entry name" value="Prenyltransf"/>
    <property type="match status" value="1"/>
</dbReference>
<dbReference type="CDD" id="cd00475">
    <property type="entry name" value="Cis_IPPS"/>
    <property type="match status" value="1"/>
</dbReference>
<dbReference type="GO" id="GO:0045547">
    <property type="term" value="F:ditrans,polycis-polyprenyl diphosphate synthase [(2E,6E)-farnesyl diphosphate specific] activity"/>
    <property type="evidence" value="ECO:0007669"/>
    <property type="project" value="TreeGrafter"/>
</dbReference>
<reference evidence="3" key="1">
    <citation type="submission" date="2023-05" db="EMBL/GenBank/DDBJ databases">
        <authorList>
            <person name="Huff M."/>
        </authorList>
    </citation>
    <scope>NUCLEOTIDE SEQUENCE</scope>
</reference>
<dbReference type="PANTHER" id="PTHR10291:SF41">
    <property type="entry name" value="CIS-PRENYLTRANSFERASE 7, CHLOROPLASTIC"/>
    <property type="match status" value="1"/>
</dbReference>
<dbReference type="AlphaFoldDB" id="A0AAD1ZRY1"/>
<evidence type="ECO:0000256" key="2">
    <source>
        <dbReference type="RuleBase" id="RU363018"/>
    </source>
</evidence>
<proteinExistence type="inferred from homology"/>
<evidence type="ECO:0000313" key="3">
    <source>
        <dbReference type="EMBL" id="CAI9774560.1"/>
    </source>
</evidence>
<dbReference type="GO" id="GO:0009409">
    <property type="term" value="P:response to cold"/>
    <property type="evidence" value="ECO:0007669"/>
    <property type="project" value="TreeGrafter"/>
</dbReference>
<evidence type="ECO:0000256" key="1">
    <source>
        <dbReference type="ARBA" id="ARBA00022679"/>
    </source>
</evidence>
<dbReference type="Gene3D" id="3.40.1180.10">
    <property type="entry name" value="Decaprenyl diphosphate synthase-like"/>
    <property type="match status" value="1"/>
</dbReference>
<dbReference type="GO" id="GO:0016094">
    <property type="term" value="P:polyprenol biosynthetic process"/>
    <property type="evidence" value="ECO:0007669"/>
    <property type="project" value="TreeGrafter"/>
</dbReference>
<dbReference type="GO" id="GO:0009570">
    <property type="term" value="C:chloroplast stroma"/>
    <property type="evidence" value="ECO:0007669"/>
    <property type="project" value="TreeGrafter"/>
</dbReference>
<dbReference type="InterPro" id="IPR036424">
    <property type="entry name" value="UPP_synth-like_sf"/>
</dbReference>
<gene>
    <name evidence="3" type="ORF">FPE_LOCUS21990</name>
</gene>
<dbReference type="Proteomes" id="UP000834106">
    <property type="component" value="Chromosome 13"/>
</dbReference>
<dbReference type="GO" id="GO:0009668">
    <property type="term" value="P:plastid membrane organization"/>
    <property type="evidence" value="ECO:0007669"/>
    <property type="project" value="TreeGrafter"/>
</dbReference>
<accession>A0AAD1ZRY1</accession>
<organism evidence="3 4">
    <name type="scientific">Fraxinus pennsylvanica</name>
    <dbReference type="NCBI Taxonomy" id="56036"/>
    <lineage>
        <taxon>Eukaryota</taxon>
        <taxon>Viridiplantae</taxon>
        <taxon>Streptophyta</taxon>
        <taxon>Embryophyta</taxon>
        <taxon>Tracheophyta</taxon>
        <taxon>Spermatophyta</taxon>
        <taxon>Magnoliopsida</taxon>
        <taxon>eudicotyledons</taxon>
        <taxon>Gunneridae</taxon>
        <taxon>Pentapetalae</taxon>
        <taxon>asterids</taxon>
        <taxon>lamiids</taxon>
        <taxon>Lamiales</taxon>
        <taxon>Oleaceae</taxon>
        <taxon>Oleeae</taxon>
        <taxon>Fraxinus</taxon>
    </lineage>
</organism>
<evidence type="ECO:0000313" key="4">
    <source>
        <dbReference type="Proteomes" id="UP000834106"/>
    </source>
</evidence>
<dbReference type="GO" id="GO:0000287">
    <property type="term" value="F:magnesium ion binding"/>
    <property type="evidence" value="ECO:0007669"/>
    <property type="project" value="UniProtKB-ARBA"/>
</dbReference>
<comment type="similarity">
    <text evidence="2">Belongs to the UPP synthase family.</text>
</comment>
<dbReference type="SUPFAM" id="SSF64005">
    <property type="entry name" value="Undecaprenyl diphosphate synthase"/>
    <property type="match status" value="1"/>
</dbReference>
<dbReference type="EC" id="2.5.1.-" evidence="2"/>
<keyword evidence="4" id="KW-1185">Reference proteome</keyword>
<dbReference type="HAMAP" id="MF_01139">
    <property type="entry name" value="ISPT"/>
    <property type="match status" value="1"/>
</dbReference>